<sequence length="278" mass="30961">MLCSLQPCQGSNNKPQLLGLIPSSYKSEYTSATVLFATDIHTRWNDDLVESVKQWNEGSKVLMSLDGGGVRVLIVTQILLFLDGELGNTLADRVDWLAGTSCGGIIALMMSSGHIFVITTVQLQVDLWNPLDVKVPKHDASGIEQVAKDAFGLDNMSNLKSHLPKYFINELKIYEMVDEEYFKVMVTVADTRRSPPSLVLFRSFTPNIPEDVREKNEYLDPEKILIWKAARCTSAAPYFFDSFNGLSDGGLVANNPTQVLMSDFLKTAKLEKEFAQVN</sequence>
<keyword evidence="5" id="KW-0442">Lipid degradation</keyword>
<dbReference type="Proteomes" id="UP000095283">
    <property type="component" value="Unplaced"/>
</dbReference>
<evidence type="ECO:0000256" key="4">
    <source>
        <dbReference type="ARBA" id="ARBA00023098"/>
    </source>
</evidence>
<dbReference type="PANTHER" id="PTHR24139:SF34">
    <property type="entry name" value="85_88 KDA CALCIUM-INDEPENDENT PHOSPHOLIPASE A2"/>
    <property type="match status" value="1"/>
</dbReference>
<dbReference type="GO" id="GO:0052816">
    <property type="term" value="F:long-chain fatty acyl-CoA hydrolase activity"/>
    <property type="evidence" value="ECO:0007669"/>
    <property type="project" value="TreeGrafter"/>
</dbReference>
<accession>A0A1I7X4F9</accession>
<organism evidence="7 8">
    <name type="scientific">Heterorhabditis bacteriophora</name>
    <name type="common">Entomopathogenic nematode worm</name>
    <dbReference type="NCBI Taxonomy" id="37862"/>
    <lineage>
        <taxon>Eukaryota</taxon>
        <taxon>Metazoa</taxon>
        <taxon>Ecdysozoa</taxon>
        <taxon>Nematoda</taxon>
        <taxon>Chromadorea</taxon>
        <taxon>Rhabditida</taxon>
        <taxon>Rhabditina</taxon>
        <taxon>Rhabditomorpha</taxon>
        <taxon>Strongyloidea</taxon>
        <taxon>Heterorhabditidae</taxon>
        <taxon>Heterorhabditis</taxon>
    </lineage>
</organism>
<keyword evidence="2 5" id="KW-0378">Hydrolase</keyword>
<dbReference type="InterPro" id="IPR002641">
    <property type="entry name" value="PNPLA_dom"/>
</dbReference>
<dbReference type="GO" id="GO:2000304">
    <property type="term" value="P:positive regulation of ceramide biosynthetic process"/>
    <property type="evidence" value="ECO:0007669"/>
    <property type="project" value="TreeGrafter"/>
</dbReference>
<dbReference type="InterPro" id="IPR016035">
    <property type="entry name" value="Acyl_Trfase/lysoPLipase"/>
</dbReference>
<keyword evidence="4 5" id="KW-0443">Lipid metabolism</keyword>
<feature type="active site" description="Proton acceptor" evidence="5">
    <location>
        <position position="248"/>
    </location>
</feature>
<dbReference type="GO" id="GO:0005739">
    <property type="term" value="C:mitochondrion"/>
    <property type="evidence" value="ECO:0007669"/>
    <property type="project" value="TreeGrafter"/>
</dbReference>
<evidence type="ECO:0000313" key="7">
    <source>
        <dbReference type="Proteomes" id="UP000095283"/>
    </source>
</evidence>
<dbReference type="GO" id="GO:0047499">
    <property type="term" value="F:calcium-independent phospholipase A2 activity"/>
    <property type="evidence" value="ECO:0007669"/>
    <property type="project" value="InterPro"/>
</dbReference>
<evidence type="ECO:0000256" key="3">
    <source>
        <dbReference type="ARBA" id="ARBA00023043"/>
    </source>
</evidence>
<protein>
    <submittedName>
        <fullName evidence="8">PNPLA domain-containing protein</fullName>
    </submittedName>
</protein>
<dbReference type="GO" id="GO:0016042">
    <property type="term" value="P:lipid catabolic process"/>
    <property type="evidence" value="ECO:0007669"/>
    <property type="project" value="UniProtKB-UniRule"/>
</dbReference>
<dbReference type="Pfam" id="PF01734">
    <property type="entry name" value="Patatin"/>
    <property type="match status" value="1"/>
</dbReference>
<evidence type="ECO:0000313" key="8">
    <source>
        <dbReference type="WBParaSite" id="Hba_12341"/>
    </source>
</evidence>
<evidence type="ECO:0000256" key="5">
    <source>
        <dbReference type="PROSITE-ProRule" id="PRU01161"/>
    </source>
</evidence>
<dbReference type="InterPro" id="IPR047148">
    <property type="entry name" value="PLPL9"/>
</dbReference>
<dbReference type="WBParaSite" id="Hba_12341">
    <property type="protein sequence ID" value="Hba_12341"/>
    <property type="gene ID" value="Hba_12341"/>
</dbReference>
<evidence type="ECO:0000259" key="6">
    <source>
        <dbReference type="PROSITE" id="PS51635"/>
    </source>
</evidence>
<dbReference type="Gene3D" id="3.40.1090.10">
    <property type="entry name" value="Cytosolic phospholipase A2 catalytic domain"/>
    <property type="match status" value="1"/>
</dbReference>
<dbReference type="SUPFAM" id="SSF52151">
    <property type="entry name" value="FabD/lysophospholipase-like"/>
    <property type="match status" value="1"/>
</dbReference>
<evidence type="ECO:0000256" key="1">
    <source>
        <dbReference type="ARBA" id="ARBA00022737"/>
    </source>
</evidence>
<keyword evidence="1" id="KW-0677">Repeat</keyword>
<name>A0A1I7X4F9_HETBA</name>
<feature type="short sequence motif" description="DGA/G" evidence="5">
    <location>
        <begin position="248"/>
        <end position="250"/>
    </location>
</feature>
<reference evidence="8" key="1">
    <citation type="submission" date="2016-11" db="UniProtKB">
        <authorList>
            <consortium name="WormBaseParasite"/>
        </authorList>
    </citation>
    <scope>IDENTIFICATION</scope>
</reference>
<dbReference type="AlphaFoldDB" id="A0A1I7X4F9"/>
<keyword evidence="3" id="KW-0040">ANK repeat</keyword>
<comment type="caution">
    <text evidence="5">Lacks conserved residue(s) required for the propagation of feature annotation.</text>
</comment>
<dbReference type="PROSITE" id="PS51635">
    <property type="entry name" value="PNPLA"/>
    <property type="match status" value="1"/>
</dbReference>
<feature type="domain" description="PNPLA" evidence="6">
    <location>
        <begin position="63"/>
        <end position="261"/>
    </location>
</feature>
<proteinExistence type="predicted"/>
<evidence type="ECO:0000256" key="2">
    <source>
        <dbReference type="ARBA" id="ARBA00022801"/>
    </source>
</evidence>
<dbReference type="PANTHER" id="PTHR24139">
    <property type="entry name" value="CALCIUM-INDEPENDENT PHOSPHOLIPASE A2"/>
    <property type="match status" value="1"/>
</dbReference>
<keyword evidence="7" id="KW-1185">Reference proteome</keyword>
<feature type="active site" description="Nucleophile" evidence="5">
    <location>
        <position position="101"/>
    </location>
</feature>
<feature type="short sequence motif" description="GXSXG" evidence="5">
    <location>
        <begin position="99"/>
        <end position="103"/>
    </location>
</feature>